<accession>A0A2W6AAL0</accession>
<dbReference type="EMBL" id="QHBU01000149">
    <property type="protein sequence ID" value="PZR80544.1"/>
    <property type="molecule type" value="Genomic_DNA"/>
</dbReference>
<dbReference type="InterPro" id="IPR001296">
    <property type="entry name" value="Glyco_trans_1"/>
</dbReference>
<proteinExistence type="predicted"/>
<dbReference type="SUPFAM" id="SSF53756">
    <property type="entry name" value="UDP-Glycosyltransferase/glycogen phosphorylase"/>
    <property type="match status" value="1"/>
</dbReference>
<evidence type="ECO:0000313" key="4">
    <source>
        <dbReference type="EMBL" id="PZR80544.1"/>
    </source>
</evidence>
<dbReference type="Pfam" id="PF13439">
    <property type="entry name" value="Glyco_transf_4"/>
    <property type="match status" value="1"/>
</dbReference>
<dbReference type="InterPro" id="IPR028098">
    <property type="entry name" value="Glyco_trans_4-like_N"/>
</dbReference>
<evidence type="ECO:0000259" key="1">
    <source>
        <dbReference type="Pfam" id="PF00534"/>
    </source>
</evidence>
<dbReference type="Proteomes" id="UP000606991">
    <property type="component" value="Unassembled WGS sequence"/>
</dbReference>
<evidence type="ECO:0000313" key="6">
    <source>
        <dbReference type="Proteomes" id="UP000606991"/>
    </source>
</evidence>
<reference evidence="3 6" key="3">
    <citation type="submission" date="2020-10" db="EMBL/GenBank/DDBJ databases">
        <title>Ca. Dormibacterota MAGs.</title>
        <authorList>
            <person name="Montgomery K."/>
        </authorList>
    </citation>
    <scope>NUCLEOTIDE SEQUENCE [LARGE SCALE GENOMIC DNA]</scope>
    <source>
        <strain evidence="3">SC8812_S17_18</strain>
    </source>
</reference>
<gene>
    <name evidence="4" type="ORF">DLM65_07840</name>
    <name evidence="3" type="ORF">JF886_15640</name>
</gene>
<feature type="domain" description="Glycosyltransferase subfamily 4-like N-terminal" evidence="2">
    <location>
        <begin position="14"/>
        <end position="220"/>
    </location>
</feature>
<dbReference type="PANTHER" id="PTHR45947:SF13">
    <property type="entry name" value="TRANSFERASE"/>
    <property type="match status" value="1"/>
</dbReference>
<dbReference type="EMBL" id="JAEKNS010000154">
    <property type="protein sequence ID" value="MBJ7596260.1"/>
    <property type="molecule type" value="Genomic_DNA"/>
</dbReference>
<evidence type="ECO:0000313" key="3">
    <source>
        <dbReference type="EMBL" id="MBJ7596260.1"/>
    </source>
</evidence>
<protein>
    <submittedName>
        <fullName evidence="4">Glycosyl transferase</fullName>
    </submittedName>
    <submittedName>
        <fullName evidence="3">Glycosyltransferase</fullName>
    </submittedName>
</protein>
<organism evidence="4 5">
    <name type="scientific">Candidatus Aeolococcus gillhamiae</name>
    <dbReference type="NCBI Taxonomy" id="3127015"/>
    <lineage>
        <taxon>Bacteria</taxon>
        <taxon>Bacillati</taxon>
        <taxon>Candidatus Dormiibacterota</taxon>
        <taxon>Candidatus Dormibacteria</taxon>
        <taxon>Candidatus Aeolococcales</taxon>
        <taxon>Candidatus Aeolococcaceae</taxon>
        <taxon>Candidatus Aeolococcus</taxon>
    </lineage>
</organism>
<dbReference type="RefSeq" id="WP_337314146.1">
    <property type="nucleotide sequence ID" value="NZ_JAEKNS010000154.1"/>
</dbReference>
<dbReference type="Pfam" id="PF00534">
    <property type="entry name" value="Glycos_transf_1"/>
    <property type="match status" value="1"/>
</dbReference>
<reference evidence="4 5" key="1">
    <citation type="journal article" date="2017" name="Nature">
        <title>Atmospheric trace gases support primary production in Antarctic desert surface soil.</title>
        <authorList>
            <person name="Ji M."/>
            <person name="Greening C."/>
            <person name="Vanwonterghem I."/>
            <person name="Carere C.R."/>
            <person name="Bay S.K."/>
            <person name="Steen J.A."/>
            <person name="Montgomery K."/>
            <person name="Lines T."/>
            <person name="Beardall J."/>
            <person name="van Dorst J."/>
            <person name="Snape I."/>
            <person name="Stott M.B."/>
            <person name="Hugenholtz P."/>
            <person name="Ferrari B.C."/>
        </authorList>
    </citation>
    <scope>NUCLEOTIDE SEQUENCE [LARGE SCALE GENOMIC DNA]</scope>
    <source>
        <strain evidence="4">RRmetagenome_bin12</strain>
    </source>
</reference>
<dbReference type="AlphaFoldDB" id="A0A2W6AAL0"/>
<dbReference type="GO" id="GO:0016757">
    <property type="term" value="F:glycosyltransferase activity"/>
    <property type="evidence" value="ECO:0007669"/>
    <property type="project" value="InterPro"/>
</dbReference>
<reference evidence="4" key="2">
    <citation type="submission" date="2018-05" db="EMBL/GenBank/DDBJ databases">
        <authorList>
            <person name="Ferrari B."/>
        </authorList>
    </citation>
    <scope>NUCLEOTIDE SEQUENCE</scope>
    <source>
        <strain evidence="4">RRmetagenome_bin12</strain>
    </source>
</reference>
<dbReference type="InterPro" id="IPR050194">
    <property type="entry name" value="Glycosyltransferase_grp1"/>
</dbReference>
<dbReference type="Gene3D" id="3.40.50.2000">
    <property type="entry name" value="Glycogen Phosphorylase B"/>
    <property type="match status" value="2"/>
</dbReference>
<evidence type="ECO:0000259" key="2">
    <source>
        <dbReference type="Pfam" id="PF13439"/>
    </source>
</evidence>
<name>A0A2W6AAL0_9BACT</name>
<dbReference type="PANTHER" id="PTHR45947">
    <property type="entry name" value="SULFOQUINOVOSYL TRANSFERASE SQD2"/>
    <property type="match status" value="1"/>
</dbReference>
<sequence length="414" mass="44917">MRILHVNKFLYRRGGAEAYMEDLADLQVAAGHTVAFFGMQHPLNTHLEYQQFFPSHIEMEPPPTTMSGRVRGAARMVYSTSAARGMHAVIDRFEPDVVHLHNIYHQLSPSVLRPVARRHLPAVMTLHDYKLACPTYQFLDHGNICEACLGGKFHNALLRRCKDGSLAASAAAAGELFIHTATRAYAPVRVFVCPSRFLADKMAEAGVFVRRLRHVPHFIDYAPLALKDEPGGGILVAGRLSPEKGVDVAVRAVGMLDGATLDIAGAGPEEARLRALAEQVAPGRVRFHGLLDKPGVDRMMRAASVVVVPSRWYENQPMVVLEALARGVPVVGSALGGLPELIEPGATGDLVPANDPVALAGALAPFLADPGYGMSMRERARQRVASEFSPQRHLERIETAYRDAGVSLRPASAA</sequence>
<dbReference type="Proteomes" id="UP000248724">
    <property type="component" value="Unassembled WGS sequence"/>
</dbReference>
<evidence type="ECO:0000313" key="5">
    <source>
        <dbReference type="Proteomes" id="UP000248724"/>
    </source>
</evidence>
<feature type="domain" description="Glycosyl transferase family 1" evidence="1">
    <location>
        <begin position="234"/>
        <end position="383"/>
    </location>
</feature>
<keyword evidence="4" id="KW-0808">Transferase</keyword>
<comment type="caution">
    <text evidence="4">The sequence shown here is derived from an EMBL/GenBank/DDBJ whole genome shotgun (WGS) entry which is preliminary data.</text>
</comment>
<accession>A0A934K0G1</accession>